<gene>
    <name evidence="3 4" type="primary">LOC116948282</name>
</gene>
<reference evidence="3 4" key="1">
    <citation type="submission" date="2025-04" db="UniProtKB">
        <authorList>
            <consortium name="RefSeq"/>
        </authorList>
    </citation>
    <scope>IDENTIFICATION</scope>
    <source>
        <tissue evidence="3 4">Sperm</tissue>
    </source>
</reference>
<dbReference type="RefSeq" id="XP_032820690.1">
    <property type="nucleotide sequence ID" value="XM_032964799.1"/>
</dbReference>
<evidence type="ECO:0000313" key="4">
    <source>
        <dbReference type="RefSeq" id="XP_032820691.1"/>
    </source>
</evidence>
<dbReference type="RefSeq" id="XP_032820691.1">
    <property type="nucleotide sequence ID" value="XM_032964800.1"/>
</dbReference>
<dbReference type="Proteomes" id="UP001318040">
    <property type="component" value="Chromosome 33"/>
</dbReference>
<dbReference type="SUPFAM" id="SSF52833">
    <property type="entry name" value="Thioredoxin-like"/>
    <property type="match status" value="1"/>
</dbReference>
<name>A0AAJ7TME1_PETMA</name>
<dbReference type="InterPro" id="IPR051441">
    <property type="entry name" value="SelW_related"/>
</dbReference>
<proteinExistence type="predicted"/>
<protein>
    <submittedName>
        <fullName evidence="3 4">Selenoprotein W-like</fullName>
    </submittedName>
</protein>
<keyword evidence="1" id="KW-0676">Redox-active center</keyword>
<sequence length="108" mass="12215">MARCRQNRRRGAVTVQNRRFGLNHLYSSYAAQNTHRLLFHRLKDELETEFPGELEITGEGTPTQTGFLEVQIVGGKLLHSKANGDGFVDSDEKLQKIFSGVEKALKKK</sequence>
<dbReference type="InterPro" id="IPR036249">
    <property type="entry name" value="Thioredoxin-like_sf"/>
</dbReference>
<dbReference type="InterPro" id="IPR011893">
    <property type="entry name" value="Selenoprotein_Rdx-typ"/>
</dbReference>
<dbReference type="Pfam" id="PF10262">
    <property type="entry name" value="Rdx"/>
    <property type="match status" value="1"/>
</dbReference>
<dbReference type="GO" id="GO:0005829">
    <property type="term" value="C:cytosol"/>
    <property type="evidence" value="ECO:0007669"/>
    <property type="project" value="TreeGrafter"/>
</dbReference>
<dbReference type="Gene3D" id="3.40.30.10">
    <property type="entry name" value="Glutaredoxin"/>
    <property type="match status" value="1"/>
</dbReference>
<dbReference type="NCBIfam" id="TIGR02174">
    <property type="entry name" value="CXXU_selWTH"/>
    <property type="match status" value="1"/>
</dbReference>
<evidence type="ECO:0000313" key="3">
    <source>
        <dbReference type="RefSeq" id="XP_032820690.1"/>
    </source>
</evidence>
<evidence type="ECO:0000313" key="2">
    <source>
        <dbReference type="Proteomes" id="UP001318040"/>
    </source>
</evidence>
<dbReference type="KEGG" id="pmrn:116948282"/>
<evidence type="ECO:0000256" key="1">
    <source>
        <dbReference type="ARBA" id="ARBA00023284"/>
    </source>
</evidence>
<dbReference type="PANTHER" id="PTHR15124">
    <property type="entry name" value="SELENOPROTEIN W"/>
    <property type="match status" value="1"/>
</dbReference>
<dbReference type="PANTHER" id="PTHR15124:SF18">
    <property type="entry name" value="SELENOPROTEIN W"/>
    <property type="match status" value="1"/>
</dbReference>
<keyword evidence="2" id="KW-1185">Reference proteome</keyword>
<organism evidence="2 4">
    <name type="scientific">Petromyzon marinus</name>
    <name type="common">Sea lamprey</name>
    <dbReference type="NCBI Taxonomy" id="7757"/>
    <lineage>
        <taxon>Eukaryota</taxon>
        <taxon>Metazoa</taxon>
        <taxon>Chordata</taxon>
        <taxon>Craniata</taxon>
        <taxon>Vertebrata</taxon>
        <taxon>Cyclostomata</taxon>
        <taxon>Hyperoartia</taxon>
        <taxon>Petromyzontiformes</taxon>
        <taxon>Petromyzontidae</taxon>
        <taxon>Petromyzon</taxon>
    </lineage>
</organism>
<dbReference type="AlphaFoldDB" id="A0AAJ7TME1"/>
<accession>A0AAJ7TME1</accession>